<dbReference type="PANTHER" id="PTHR24220">
    <property type="entry name" value="IMPORT ATP-BINDING PROTEIN"/>
    <property type="match status" value="1"/>
</dbReference>
<keyword evidence="4" id="KW-0813">Transport</keyword>
<comment type="caution">
    <text evidence="8">The sequence shown here is derived from an EMBL/GenBank/DDBJ whole genome shotgun (WGS) entry which is preliminary data.</text>
</comment>
<dbReference type="SMART" id="SM00382">
    <property type="entry name" value="AAA"/>
    <property type="match status" value="1"/>
</dbReference>
<evidence type="ECO:0000256" key="1">
    <source>
        <dbReference type="ARBA" id="ARBA00002579"/>
    </source>
</evidence>
<dbReference type="InterPro" id="IPR003593">
    <property type="entry name" value="AAA+_ATPase"/>
</dbReference>
<dbReference type="InterPro" id="IPR017911">
    <property type="entry name" value="MacB-like_ATP-bd"/>
</dbReference>
<keyword evidence="6 8" id="KW-0067">ATP-binding</keyword>
<evidence type="ECO:0000313" key="9">
    <source>
        <dbReference type="Proteomes" id="UP000231632"/>
    </source>
</evidence>
<dbReference type="InterPro" id="IPR027417">
    <property type="entry name" value="P-loop_NTPase"/>
</dbReference>
<dbReference type="FunFam" id="3.40.50.300:FF:000056">
    <property type="entry name" value="Cell division ATP-binding protein FtsE"/>
    <property type="match status" value="1"/>
</dbReference>
<dbReference type="Gene3D" id="3.40.50.300">
    <property type="entry name" value="P-loop containing nucleotide triphosphate hydrolases"/>
    <property type="match status" value="1"/>
</dbReference>
<feature type="domain" description="ABC transporter" evidence="7">
    <location>
        <begin position="40"/>
        <end position="260"/>
    </location>
</feature>
<reference evidence="8 9" key="1">
    <citation type="journal article" date="2017" name="Arch. Microbiol.">
        <title>Mariprofundus micogutta sp. nov., a novel iron-oxidizing zetaproteobacterium isolated from a deep-sea hydrothermal field at the Bayonnaise knoll of the Izu-Ogasawara arc, and a description of Mariprofundales ord. nov. and Zetaproteobacteria classis nov.</title>
        <authorList>
            <person name="Makita H."/>
            <person name="Tanaka E."/>
            <person name="Mitsunobu S."/>
            <person name="Miyazaki M."/>
            <person name="Nunoura T."/>
            <person name="Uematsu K."/>
            <person name="Takaki Y."/>
            <person name="Nishi S."/>
            <person name="Shimamura S."/>
            <person name="Takai K."/>
        </authorList>
    </citation>
    <scope>NUCLEOTIDE SEQUENCE [LARGE SCALE GENOMIC DNA]</scope>
    <source>
        <strain evidence="8 9">ET2</strain>
    </source>
</reference>
<dbReference type="GO" id="GO:0022857">
    <property type="term" value="F:transmembrane transporter activity"/>
    <property type="evidence" value="ECO:0007669"/>
    <property type="project" value="TreeGrafter"/>
</dbReference>
<dbReference type="InterPro" id="IPR015854">
    <property type="entry name" value="ABC_transpr_LolD-like"/>
</dbReference>
<dbReference type="Pfam" id="PF00005">
    <property type="entry name" value="ABC_tran"/>
    <property type="match status" value="1"/>
</dbReference>
<organism evidence="8 9">
    <name type="scientific">Mariprofundus micogutta</name>
    <dbReference type="NCBI Taxonomy" id="1921010"/>
    <lineage>
        <taxon>Bacteria</taxon>
        <taxon>Pseudomonadati</taxon>
        <taxon>Pseudomonadota</taxon>
        <taxon>Candidatius Mariprofundia</taxon>
        <taxon>Mariprofundales</taxon>
        <taxon>Mariprofundaceae</taxon>
        <taxon>Mariprofundus</taxon>
    </lineage>
</organism>
<sequence>MLMYCLSAASVGIQSFCLHVVTFTGFEVTVFRMSSEQPLIHMQRLMLRYPTGKTALSGLTLDIEQGQFVYLVGESGAGKSSLLKMLYGGVRPSSGLLVTQQIDMRDASESRIRDIRRRTGIIFQDHKLLFSRCVFENVALPLRVQGWKTERLIPRVRKVLQYVGLEDRLWSYPEALSGGEQQRVAIARAMTANPAVILADEPTGNLDVETARSVLDYLMDLNKQGTTVIMATHDLHLLKSHPGRVVQLHAGSLAGDYSEY</sequence>
<dbReference type="InterPro" id="IPR025662">
    <property type="entry name" value="Sigma_54_int_dom_ATP-bd_1"/>
</dbReference>
<dbReference type="GO" id="GO:0051301">
    <property type="term" value="P:cell division"/>
    <property type="evidence" value="ECO:0007669"/>
    <property type="project" value="UniProtKB-KW"/>
</dbReference>
<dbReference type="InterPro" id="IPR017871">
    <property type="entry name" value="ABC_transporter-like_CS"/>
</dbReference>
<evidence type="ECO:0000256" key="5">
    <source>
        <dbReference type="ARBA" id="ARBA00022741"/>
    </source>
</evidence>
<evidence type="ECO:0000313" key="8">
    <source>
        <dbReference type="EMBL" id="GAV20762.1"/>
    </source>
</evidence>
<evidence type="ECO:0000256" key="3">
    <source>
        <dbReference type="ARBA" id="ARBA00020019"/>
    </source>
</evidence>
<evidence type="ECO:0000256" key="6">
    <source>
        <dbReference type="ARBA" id="ARBA00022840"/>
    </source>
</evidence>
<dbReference type="GO" id="GO:0005524">
    <property type="term" value="F:ATP binding"/>
    <property type="evidence" value="ECO:0007669"/>
    <property type="project" value="UniProtKB-KW"/>
</dbReference>
<keyword evidence="5" id="KW-0547">Nucleotide-binding</keyword>
<dbReference type="EMBL" id="BDFD01000015">
    <property type="protein sequence ID" value="GAV20762.1"/>
    <property type="molecule type" value="Genomic_DNA"/>
</dbReference>
<dbReference type="PROSITE" id="PS00211">
    <property type="entry name" value="ABC_TRANSPORTER_1"/>
    <property type="match status" value="1"/>
</dbReference>
<name>A0A1L8CPB0_9PROT</name>
<keyword evidence="8" id="KW-0131">Cell cycle</keyword>
<dbReference type="AlphaFoldDB" id="A0A1L8CPB0"/>
<gene>
    <name evidence="8" type="ORF">MMIC_P1735</name>
</gene>
<dbReference type="SUPFAM" id="SSF52540">
    <property type="entry name" value="P-loop containing nucleoside triphosphate hydrolases"/>
    <property type="match status" value="1"/>
</dbReference>
<protein>
    <recommendedName>
        <fullName evidence="3">Cell division ATP-binding protein FtsE</fullName>
    </recommendedName>
</protein>
<proteinExistence type="inferred from homology"/>
<comment type="function">
    <text evidence="1">Part of the ABC transporter FtsEX involved in cellular division. Important for assembly or stability of the septal ring.</text>
</comment>
<dbReference type="STRING" id="1921010.MMIC_P1735"/>
<dbReference type="PROSITE" id="PS50893">
    <property type="entry name" value="ABC_TRANSPORTER_2"/>
    <property type="match status" value="1"/>
</dbReference>
<accession>A0A1L8CPB0</accession>
<dbReference type="CDD" id="cd03255">
    <property type="entry name" value="ABC_MJ0796_LolCDE_FtsE"/>
    <property type="match status" value="1"/>
</dbReference>
<evidence type="ECO:0000256" key="2">
    <source>
        <dbReference type="ARBA" id="ARBA00005417"/>
    </source>
</evidence>
<dbReference type="Proteomes" id="UP000231632">
    <property type="component" value="Unassembled WGS sequence"/>
</dbReference>
<dbReference type="PANTHER" id="PTHR24220:SF470">
    <property type="entry name" value="CELL DIVISION ATP-BINDING PROTEIN FTSE"/>
    <property type="match status" value="1"/>
</dbReference>
<keyword evidence="9" id="KW-1185">Reference proteome</keyword>
<dbReference type="GO" id="GO:0005886">
    <property type="term" value="C:plasma membrane"/>
    <property type="evidence" value="ECO:0007669"/>
    <property type="project" value="TreeGrafter"/>
</dbReference>
<evidence type="ECO:0000259" key="7">
    <source>
        <dbReference type="PROSITE" id="PS50893"/>
    </source>
</evidence>
<evidence type="ECO:0000256" key="4">
    <source>
        <dbReference type="ARBA" id="ARBA00022448"/>
    </source>
</evidence>
<dbReference type="PROSITE" id="PS00675">
    <property type="entry name" value="SIGMA54_INTERACT_1"/>
    <property type="match status" value="1"/>
</dbReference>
<keyword evidence="8" id="KW-0132">Cell division</keyword>
<dbReference type="InterPro" id="IPR003439">
    <property type="entry name" value="ABC_transporter-like_ATP-bd"/>
</dbReference>
<dbReference type="GO" id="GO:0016887">
    <property type="term" value="F:ATP hydrolysis activity"/>
    <property type="evidence" value="ECO:0007669"/>
    <property type="project" value="InterPro"/>
</dbReference>
<comment type="similarity">
    <text evidence="2">Belongs to the ABC transporter superfamily.</text>
</comment>